<accession>A0A174E8P5</accession>
<evidence type="ECO:0000256" key="6">
    <source>
        <dbReference type="SAM" id="Coils"/>
    </source>
</evidence>
<feature type="compositionally biased region" description="Gly residues" evidence="7">
    <location>
        <begin position="243"/>
        <end position="254"/>
    </location>
</feature>
<evidence type="ECO:0000313" key="11">
    <source>
        <dbReference type="Proteomes" id="UP000095544"/>
    </source>
</evidence>
<evidence type="ECO:0000256" key="5">
    <source>
        <dbReference type="ARBA" id="ARBA00022807"/>
    </source>
</evidence>
<protein>
    <submittedName>
        <fullName evidence="10">D-gamma-glutamyl-meso-diaminopimelic acid endopeptidase CwlS</fullName>
        <ecNumber evidence="10">3.4.19.11</ecNumber>
    </submittedName>
</protein>
<dbReference type="Gene3D" id="6.10.250.3150">
    <property type="match status" value="1"/>
</dbReference>
<dbReference type="InterPro" id="IPR038765">
    <property type="entry name" value="Papain-like_cys_pep_sf"/>
</dbReference>
<keyword evidence="5" id="KW-0788">Thiol protease</keyword>
<evidence type="ECO:0000256" key="7">
    <source>
        <dbReference type="SAM" id="MobiDB-lite"/>
    </source>
</evidence>
<dbReference type="PANTHER" id="PTHR47053:SF1">
    <property type="entry name" value="MUREIN DD-ENDOPEPTIDASE MEPH-RELATED"/>
    <property type="match status" value="1"/>
</dbReference>
<dbReference type="PANTHER" id="PTHR47053">
    <property type="entry name" value="MUREIN DD-ENDOPEPTIDASE MEPH-RELATED"/>
    <property type="match status" value="1"/>
</dbReference>
<keyword evidence="3 8" id="KW-0732">Signal</keyword>
<keyword evidence="2" id="KW-0645">Protease</keyword>
<feature type="domain" description="NlpC/P60" evidence="9">
    <location>
        <begin position="291"/>
        <end position="397"/>
    </location>
</feature>
<dbReference type="PROSITE" id="PS51935">
    <property type="entry name" value="NLPC_P60"/>
    <property type="match status" value="1"/>
</dbReference>
<feature type="signal peptide" evidence="8">
    <location>
        <begin position="1"/>
        <end position="28"/>
    </location>
</feature>
<dbReference type="Pfam" id="PF00877">
    <property type="entry name" value="NLPC_P60"/>
    <property type="match status" value="1"/>
</dbReference>
<dbReference type="EC" id="3.4.19.11" evidence="10"/>
<sequence length="397" mass="43215">MIVNFKRVRNVFAATALTCSMITVPVLAAPNTSSLQDQKNAAQNEVSSLQSQLNSLMSTMNELEGQLVAKGQEISKAEEDLKAAQEKETQQYEDMKLRIKYMYEEGDGSALERILSSGSIADLLSEAEYIEKVHTYDRNMLQEYADTVEEIKTLETTLENDMTNLQDLEKQYKSQSTELSTMLNSKQAEVSNLDSMIQEAARAALEEQKKQQEAAAKEKETADKKNENTAQPGTNGGQSNDPGTGGTTDPGTGGENNNEQPPQNVPEQNVPEENNTPDNGNIGTPEPNYNPSTGNAIVDRAYSWVNNAEYAWGACAPGSFDCSGFVSYCLTGSYIRLGTTFDFLTWPQVSDPQPGDVCVNASHCGIYIGGGQMIHAADYGIGVISGPVQGGMIYVRY</sequence>
<dbReference type="EMBL" id="CYZU01000014">
    <property type="protein sequence ID" value="CUO32829.1"/>
    <property type="molecule type" value="Genomic_DNA"/>
</dbReference>
<dbReference type="InterPro" id="IPR057309">
    <property type="entry name" value="PcsB_CC"/>
</dbReference>
<reference evidence="10 11" key="1">
    <citation type="submission" date="2015-09" db="EMBL/GenBank/DDBJ databases">
        <authorList>
            <consortium name="Pathogen Informatics"/>
        </authorList>
    </citation>
    <scope>NUCLEOTIDE SEQUENCE [LARGE SCALE GENOMIC DNA]</scope>
    <source>
        <strain evidence="10 11">2789STDY5834876</strain>
    </source>
</reference>
<feature type="chain" id="PRO_5008020512" evidence="8">
    <location>
        <begin position="29"/>
        <end position="397"/>
    </location>
</feature>
<dbReference type="InterPro" id="IPR051202">
    <property type="entry name" value="Peptidase_C40"/>
</dbReference>
<evidence type="ECO:0000256" key="8">
    <source>
        <dbReference type="SAM" id="SignalP"/>
    </source>
</evidence>
<name>A0A174E8P5_9FIRM</name>
<feature type="coiled-coil region" evidence="6">
    <location>
        <begin position="32"/>
        <end position="94"/>
    </location>
</feature>
<feature type="compositionally biased region" description="Polar residues" evidence="7">
    <location>
        <begin position="276"/>
        <end position="293"/>
    </location>
</feature>
<feature type="compositionally biased region" description="Low complexity" evidence="7">
    <location>
        <begin position="255"/>
        <end position="274"/>
    </location>
</feature>
<proteinExistence type="inferred from homology"/>
<feature type="compositionally biased region" description="Basic and acidic residues" evidence="7">
    <location>
        <begin position="204"/>
        <end position="227"/>
    </location>
</feature>
<dbReference type="AlphaFoldDB" id="A0A174E8P5"/>
<dbReference type="Gene3D" id="3.90.1720.10">
    <property type="entry name" value="endopeptidase domain like (from Nostoc punctiforme)"/>
    <property type="match status" value="1"/>
</dbReference>
<evidence type="ECO:0000256" key="2">
    <source>
        <dbReference type="ARBA" id="ARBA00022670"/>
    </source>
</evidence>
<dbReference type="Proteomes" id="UP000095544">
    <property type="component" value="Unassembled WGS sequence"/>
</dbReference>
<evidence type="ECO:0000256" key="3">
    <source>
        <dbReference type="ARBA" id="ARBA00022729"/>
    </source>
</evidence>
<dbReference type="SUPFAM" id="SSF54001">
    <property type="entry name" value="Cysteine proteinases"/>
    <property type="match status" value="1"/>
</dbReference>
<keyword evidence="6" id="KW-0175">Coiled coil</keyword>
<dbReference type="InterPro" id="IPR000064">
    <property type="entry name" value="NLP_P60_dom"/>
</dbReference>
<dbReference type="STRING" id="39482.ERS852491_01892"/>
<evidence type="ECO:0000256" key="1">
    <source>
        <dbReference type="ARBA" id="ARBA00007074"/>
    </source>
</evidence>
<evidence type="ECO:0000259" key="9">
    <source>
        <dbReference type="PROSITE" id="PS51935"/>
    </source>
</evidence>
<evidence type="ECO:0000313" key="10">
    <source>
        <dbReference type="EMBL" id="CUO32829.1"/>
    </source>
</evidence>
<organism evidence="10 11">
    <name type="scientific">Faecalicatena contorta</name>
    <dbReference type="NCBI Taxonomy" id="39482"/>
    <lineage>
        <taxon>Bacteria</taxon>
        <taxon>Bacillati</taxon>
        <taxon>Bacillota</taxon>
        <taxon>Clostridia</taxon>
        <taxon>Lachnospirales</taxon>
        <taxon>Lachnospiraceae</taxon>
        <taxon>Faecalicatena</taxon>
    </lineage>
</organism>
<dbReference type="GO" id="GO:0008234">
    <property type="term" value="F:cysteine-type peptidase activity"/>
    <property type="evidence" value="ECO:0007669"/>
    <property type="project" value="UniProtKB-KW"/>
</dbReference>
<gene>
    <name evidence="10" type="primary">cwlS_2</name>
    <name evidence="10" type="ORF">ERS852491_01892</name>
</gene>
<comment type="similarity">
    <text evidence="1">Belongs to the peptidase C40 family.</text>
</comment>
<feature type="region of interest" description="Disordered" evidence="7">
    <location>
        <begin position="203"/>
        <end position="293"/>
    </location>
</feature>
<evidence type="ECO:0000256" key="4">
    <source>
        <dbReference type="ARBA" id="ARBA00022801"/>
    </source>
</evidence>
<dbReference type="Pfam" id="PF24568">
    <property type="entry name" value="CC_PcsB"/>
    <property type="match status" value="1"/>
</dbReference>
<keyword evidence="4 10" id="KW-0378">Hydrolase</keyword>
<dbReference type="GO" id="GO:0006508">
    <property type="term" value="P:proteolysis"/>
    <property type="evidence" value="ECO:0007669"/>
    <property type="project" value="UniProtKB-KW"/>
</dbReference>
<feature type="compositionally biased region" description="Polar residues" evidence="7">
    <location>
        <begin position="228"/>
        <end position="239"/>
    </location>
</feature>